<dbReference type="Proteomes" id="UP000621500">
    <property type="component" value="Unassembled WGS sequence"/>
</dbReference>
<evidence type="ECO:0008006" key="4">
    <source>
        <dbReference type="Google" id="ProtNLM"/>
    </source>
</evidence>
<feature type="coiled-coil region" evidence="1">
    <location>
        <begin position="79"/>
        <end position="106"/>
    </location>
</feature>
<evidence type="ECO:0000313" key="2">
    <source>
        <dbReference type="EMBL" id="GIG95011.1"/>
    </source>
</evidence>
<evidence type="ECO:0000256" key="1">
    <source>
        <dbReference type="SAM" id="Coils"/>
    </source>
</evidence>
<sequence length="169" mass="18529">MEFSVVQTGYDQQQVDRCLEDLGERLARLAVRTDAAARTNPELARLQAEITRLGELLTVRPVSADRSGSAARQVLLTAEREAAEILAQARADLAAAREEARQVRDQVYAEAVQARRDFEAALHVRRIRAERADEILRDVAVPGEQRLAADRMAADRMATPGDALAAPAS</sequence>
<name>A0ABQ4ELC6_9ACTN</name>
<proteinExistence type="predicted"/>
<evidence type="ECO:0000313" key="3">
    <source>
        <dbReference type="Proteomes" id="UP000621500"/>
    </source>
</evidence>
<organism evidence="2 3">
    <name type="scientific">Plantactinospora mayteni</name>
    <dbReference type="NCBI Taxonomy" id="566021"/>
    <lineage>
        <taxon>Bacteria</taxon>
        <taxon>Bacillati</taxon>
        <taxon>Actinomycetota</taxon>
        <taxon>Actinomycetes</taxon>
        <taxon>Micromonosporales</taxon>
        <taxon>Micromonosporaceae</taxon>
        <taxon>Plantactinospora</taxon>
    </lineage>
</organism>
<accession>A0ABQ4ELC6</accession>
<gene>
    <name evidence="2" type="ORF">Pma05_15840</name>
</gene>
<dbReference type="EMBL" id="BONX01000008">
    <property type="protein sequence ID" value="GIG95011.1"/>
    <property type="molecule type" value="Genomic_DNA"/>
</dbReference>
<reference evidence="2 3" key="1">
    <citation type="submission" date="2021-01" db="EMBL/GenBank/DDBJ databases">
        <title>Whole genome shotgun sequence of Plantactinospora mayteni NBRC 109088.</title>
        <authorList>
            <person name="Komaki H."/>
            <person name="Tamura T."/>
        </authorList>
    </citation>
    <scope>NUCLEOTIDE SEQUENCE [LARGE SCALE GENOMIC DNA]</scope>
    <source>
        <strain evidence="2 3">NBRC 109088</strain>
    </source>
</reference>
<protein>
    <recommendedName>
        <fullName evidence="4">ATPase</fullName>
    </recommendedName>
</protein>
<comment type="caution">
    <text evidence="2">The sequence shown here is derived from an EMBL/GenBank/DDBJ whole genome shotgun (WGS) entry which is preliminary data.</text>
</comment>
<keyword evidence="1" id="KW-0175">Coiled coil</keyword>
<dbReference type="RefSeq" id="WP_372441438.1">
    <property type="nucleotide sequence ID" value="NZ_BAAAZQ010000016.1"/>
</dbReference>
<keyword evidence="3" id="KW-1185">Reference proteome</keyword>